<dbReference type="EMBL" id="WBVX01000014">
    <property type="protein sequence ID" value="KAB2684185.1"/>
    <property type="molecule type" value="Genomic_DNA"/>
</dbReference>
<proteinExistence type="predicted"/>
<evidence type="ECO:0000256" key="1">
    <source>
        <dbReference type="SAM" id="SignalP"/>
    </source>
</evidence>
<sequence length="128" mass="14096">MKITLPILLAVSACGISSHAFADQASVLNTPANGVLCDQYFCADEYGISNGLTAQYLGQSAADKLASQGDFDRTKFTFSNGIFCDVSERRCREDRYTDPKTGKRSRVSLKYTADLFGGALLRFRRPHQ</sequence>
<dbReference type="AlphaFoldDB" id="A0A6L3YMG7"/>
<accession>A0A6L3YMG7</accession>
<gene>
    <name evidence="2" type="ORF">F9L08_14280</name>
</gene>
<dbReference type="RefSeq" id="WP_151652111.1">
    <property type="nucleotide sequence ID" value="NZ_JAKVTF010000002.1"/>
</dbReference>
<reference evidence="2 3" key="1">
    <citation type="submission" date="2019-09" db="EMBL/GenBank/DDBJ databases">
        <title>Taxonomic organization of the family Brucellaceae based on a phylogenomic approach.</title>
        <authorList>
            <person name="Leclercq S."/>
            <person name="Cloeckaert A."/>
            <person name="Zygmunt M.S."/>
        </authorList>
    </citation>
    <scope>NUCLEOTIDE SEQUENCE [LARGE SCALE GENOMIC DNA]</scope>
    <source>
        <strain evidence="2 3">WS1830</strain>
    </source>
</reference>
<dbReference type="Pfam" id="PF05666">
    <property type="entry name" value="YcgJ"/>
    <property type="match status" value="1"/>
</dbReference>
<dbReference type="Proteomes" id="UP000481643">
    <property type="component" value="Unassembled WGS sequence"/>
</dbReference>
<dbReference type="InterPro" id="IPR008617">
    <property type="entry name" value="Uncharacterised_YcgJ"/>
</dbReference>
<organism evidence="2 3">
    <name type="scientific">Brucella tritici</name>
    <dbReference type="NCBI Taxonomy" id="94626"/>
    <lineage>
        <taxon>Bacteria</taxon>
        <taxon>Pseudomonadati</taxon>
        <taxon>Pseudomonadota</taxon>
        <taxon>Alphaproteobacteria</taxon>
        <taxon>Hyphomicrobiales</taxon>
        <taxon>Brucellaceae</taxon>
        <taxon>Brucella/Ochrobactrum group</taxon>
        <taxon>Brucella</taxon>
    </lineage>
</organism>
<name>A0A6L3YMG7_9HYPH</name>
<comment type="caution">
    <text evidence="2">The sequence shown here is derived from an EMBL/GenBank/DDBJ whole genome shotgun (WGS) entry which is preliminary data.</text>
</comment>
<protein>
    <submittedName>
        <fullName evidence="2">Uncharacterized protein</fullName>
    </submittedName>
</protein>
<evidence type="ECO:0000313" key="2">
    <source>
        <dbReference type="EMBL" id="KAB2684185.1"/>
    </source>
</evidence>
<keyword evidence="1" id="KW-0732">Signal</keyword>
<feature type="chain" id="PRO_5027117430" evidence="1">
    <location>
        <begin position="23"/>
        <end position="128"/>
    </location>
</feature>
<feature type="signal peptide" evidence="1">
    <location>
        <begin position="1"/>
        <end position="22"/>
    </location>
</feature>
<evidence type="ECO:0000313" key="3">
    <source>
        <dbReference type="Proteomes" id="UP000481643"/>
    </source>
</evidence>